<dbReference type="Proteomes" id="UP000095283">
    <property type="component" value="Unplaced"/>
</dbReference>
<evidence type="ECO:0000313" key="5">
    <source>
        <dbReference type="WBParaSite" id="Hba_13393"/>
    </source>
</evidence>
<name>A0A1I7X744_HETBA</name>
<dbReference type="WBParaSite" id="Hba_13393">
    <property type="protein sequence ID" value="Hba_13393"/>
    <property type="gene ID" value="Hba_13393"/>
</dbReference>
<dbReference type="SUPFAM" id="SSF54160">
    <property type="entry name" value="Chromo domain-like"/>
    <property type="match status" value="1"/>
</dbReference>
<feature type="domain" description="Chromo" evidence="3">
    <location>
        <begin position="146"/>
        <end position="211"/>
    </location>
</feature>
<evidence type="ECO:0000256" key="1">
    <source>
        <dbReference type="SAM" id="Coils"/>
    </source>
</evidence>
<evidence type="ECO:0000313" key="4">
    <source>
        <dbReference type="Proteomes" id="UP000095283"/>
    </source>
</evidence>
<protein>
    <submittedName>
        <fullName evidence="5">Chromo domain-containing protein</fullName>
    </submittedName>
</protein>
<organism evidence="4 5">
    <name type="scientific">Heterorhabditis bacteriophora</name>
    <name type="common">Entomopathogenic nematode worm</name>
    <dbReference type="NCBI Taxonomy" id="37862"/>
    <lineage>
        <taxon>Eukaryota</taxon>
        <taxon>Metazoa</taxon>
        <taxon>Ecdysozoa</taxon>
        <taxon>Nematoda</taxon>
        <taxon>Chromadorea</taxon>
        <taxon>Rhabditida</taxon>
        <taxon>Rhabditina</taxon>
        <taxon>Rhabditomorpha</taxon>
        <taxon>Strongyloidea</taxon>
        <taxon>Heterorhabditidae</taxon>
        <taxon>Heterorhabditis</taxon>
    </lineage>
</organism>
<dbReference type="PROSITE" id="PS50013">
    <property type="entry name" value="CHROMO_2"/>
    <property type="match status" value="1"/>
</dbReference>
<feature type="region of interest" description="Disordered" evidence="2">
    <location>
        <begin position="439"/>
        <end position="466"/>
    </location>
</feature>
<keyword evidence="1" id="KW-0175">Coiled coil</keyword>
<evidence type="ECO:0000256" key="2">
    <source>
        <dbReference type="SAM" id="MobiDB-lite"/>
    </source>
</evidence>
<reference evidence="5" key="1">
    <citation type="submission" date="2016-11" db="UniProtKB">
        <authorList>
            <consortium name="WormBaseParasite"/>
        </authorList>
    </citation>
    <scope>IDENTIFICATION</scope>
</reference>
<evidence type="ECO:0000259" key="3">
    <source>
        <dbReference type="PROSITE" id="PS50013"/>
    </source>
</evidence>
<dbReference type="InterPro" id="IPR000953">
    <property type="entry name" value="Chromo/chromo_shadow_dom"/>
</dbReference>
<keyword evidence="4" id="KW-1185">Reference proteome</keyword>
<feature type="coiled-coil region" evidence="1">
    <location>
        <begin position="204"/>
        <end position="231"/>
    </location>
</feature>
<accession>A0A1I7X744</accession>
<dbReference type="AlphaFoldDB" id="A0A1I7X744"/>
<proteinExistence type="predicted"/>
<sequence length="535" mass="60873">MLNTETSSSTNSLSLSKNKLAQELKFNELKLILMGKINPFCEKYGYDPKAVCSAVRRLLKIADQRDPTSNDHSRVSEQFGVQRSHLKKAFTIYKELRAETYQKAKLGEQQDEKKDNLSVVTLNSDSGCSLLSEVNNGQDEDNDEDEQSEYEVAEVDGIRGGYRYHVIWKGYENGGEDWSDSENWVHEDDMNCQALIDEFNERERLHKIERKKKLAEQAERLREKKRLEEKKKWENDIVHHSVFEDYFTSGSVSETTSNDDDVKTVSRKKKKMSNPKVSPSNTIHEILNSNLYKYLSKGMDGFEKGYEVVKVIAVVRKPMRNASEGVVLFKLPNGKAFAQIFPLKYIMDNAYNELVRYFKQAKSPESMLIRYLAKKSKMSDMPMDPMDVMWMSKAPTVSEVVGKSNVTFKGVVAPPAEDGIRPDFDTDVLWKPPRLSQKSRTVSVDSTDSEGARKLSISESSPIDVPRPRRMSITEMIFGSPAGGFSWSQGGLQASSMEVDRKSSVTEVIPIRCTVQGADETPEQNPRRWYKLVVV</sequence>
<dbReference type="Gene3D" id="2.40.50.40">
    <property type="match status" value="1"/>
</dbReference>
<feature type="region of interest" description="Disordered" evidence="2">
    <location>
        <begin position="252"/>
        <end position="280"/>
    </location>
</feature>
<dbReference type="InterPro" id="IPR016197">
    <property type="entry name" value="Chromo-like_dom_sf"/>
</dbReference>